<sequence length="210" mass="22799">MRRNWLVSLLAVLAVVTAGAPASGQQSPAAARQRRRGVRSEEDGGGGRRRRLADRRPRVESRPPTGTTDGRIGWAVRGRRAEPGRVNDIGTAAATPEARRQVAADLIDVYDQIVVRAQAHGIRVHGATLTPFGGNTGYDAPAREATRQTVNTWIRTSGRFDAVLDFDRVARDPQVPSRLLPAYDVGDHLHLSPAGYRALADSVPASVFRR</sequence>
<evidence type="ECO:0000256" key="2">
    <source>
        <dbReference type="SAM" id="SignalP"/>
    </source>
</evidence>
<protein>
    <recommendedName>
        <fullName evidence="3">SGNH hydrolase-type esterase domain-containing protein</fullName>
    </recommendedName>
</protein>
<feature type="region of interest" description="Disordered" evidence="1">
    <location>
        <begin position="20"/>
        <end position="79"/>
    </location>
</feature>
<evidence type="ECO:0000313" key="4">
    <source>
        <dbReference type="EMBL" id="OKA04832.1"/>
    </source>
</evidence>
<evidence type="ECO:0000259" key="3">
    <source>
        <dbReference type="Pfam" id="PF13472"/>
    </source>
</evidence>
<dbReference type="Pfam" id="PF13472">
    <property type="entry name" value="Lipase_GDSL_2"/>
    <property type="match status" value="1"/>
</dbReference>
<dbReference type="InterPro" id="IPR036514">
    <property type="entry name" value="SGNH_hydro_sf"/>
</dbReference>
<feature type="signal peptide" evidence="2">
    <location>
        <begin position="1"/>
        <end position="22"/>
    </location>
</feature>
<dbReference type="InterPro" id="IPR053140">
    <property type="entry name" value="GDSL_Rv0518-like"/>
</dbReference>
<dbReference type="Proteomes" id="UP000186883">
    <property type="component" value="Unassembled WGS sequence"/>
</dbReference>
<keyword evidence="5" id="KW-1185">Reference proteome</keyword>
<dbReference type="InterPro" id="IPR013830">
    <property type="entry name" value="SGNH_hydro"/>
</dbReference>
<feature type="domain" description="SGNH hydrolase-type esterase" evidence="3">
    <location>
        <begin position="86"/>
        <end position="198"/>
    </location>
</feature>
<dbReference type="PANTHER" id="PTHR43784:SF2">
    <property type="entry name" value="GDSL-LIKE LIPASE_ACYLHYDROLASE, PUTATIVE (AFU_ORTHOLOGUE AFUA_2G00820)-RELATED"/>
    <property type="match status" value="1"/>
</dbReference>
<accession>A0ABX3DL86</accession>
<reference evidence="4" key="1">
    <citation type="submission" date="2016-11" db="EMBL/GenBank/DDBJ databases">
        <title>Genome sequencing of Amycolatopsis regifaucium.</title>
        <authorList>
            <person name="Mayilraj S."/>
            <person name="Kaur N."/>
        </authorList>
    </citation>
    <scope>NUCLEOTIDE SEQUENCE [LARGE SCALE GENOMIC DNA]</scope>
    <source>
        <strain evidence="4">GY080</strain>
    </source>
</reference>
<dbReference type="PANTHER" id="PTHR43784">
    <property type="entry name" value="GDSL-LIKE LIPASE/ACYLHYDROLASE, PUTATIVE (AFU_ORTHOLOGUE AFUA_2G00820)-RELATED"/>
    <property type="match status" value="1"/>
</dbReference>
<feature type="chain" id="PRO_5046325822" description="SGNH hydrolase-type esterase domain-containing protein" evidence="2">
    <location>
        <begin position="23"/>
        <end position="210"/>
    </location>
</feature>
<dbReference type="SUPFAM" id="SSF52266">
    <property type="entry name" value="SGNH hydrolase"/>
    <property type="match status" value="1"/>
</dbReference>
<name>A0ABX3DL86_9PSEU</name>
<gene>
    <name evidence="4" type="ORF">ATP06_0227465</name>
</gene>
<evidence type="ECO:0000313" key="5">
    <source>
        <dbReference type="Proteomes" id="UP000186883"/>
    </source>
</evidence>
<organism evidence="4 5">
    <name type="scientific">Amycolatopsis regifaucium</name>
    <dbReference type="NCBI Taxonomy" id="546365"/>
    <lineage>
        <taxon>Bacteria</taxon>
        <taxon>Bacillati</taxon>
        <taxon>Actinomycetota</taxon>
        <taxon>Actinomycetes</taxon>
        <taxon>Pseudonocardiales</taxon>
        <taxon>Pseudonocardiaceae</taxon>
        <taxon>Amycolatopsis</taxon>
    </lineage>
</organism>
<dbReference type="RefSeq" id="WP_074038247.1">
    <property type="nucleotide sequence ID" value="NZ_FOPQ01000006.1"/>
</dbReference>
<evidence type="ECO:0000256" key="1">
    <source>
        <dbReference type="SAM" id="MobiDB-lite"/>
    </source>
</evidence>
<comment type="caution">
    <text evidence="4">The sequence shown here is derived from an EMBL/GenBank/DDBJ whole genome shotgun (WGS) entry which is preliminary data.</text>
</comment>
<proteinExistence type="predicted"/>
<dbReference type="Gene3D" id="3.40.50.1110">
    <property type="entry name" value="SGNH hydrolase"/>
    <property type="match status" value="1"/>
</dbReference>
<dbReference type="EMBL" id="LOBU02000019">
    <property type="protein sequence ID" value="OKA04832.1"/>
    <property type="molecule type" value="Genomic_DNA"/>
</dbReference>
<keyword evidence="2" id="KW-0732">Signal</keyword>
<feature type="compositionally biased region" description="Low complexity" evidence="1">
    <location>
        <begin position="20"/>
        <end position="31"/>
    </location>
</feature>